<dbReference type="Proteomes" id="UP000593565">
    <property type="component" value="Unassembled WGS sequence"/>
</dbReference>
<dbReference type="PANTHER" id="PTHR28682">
    <property type="entry name" value="INHIBITORY SYNAPTIC FACTOR 2A-RELATED"/>
    <property type="match status" value="1"/>
</dbReference>
<dbReference type="AlphaFoldDB" id="A0A7J6AE08"/>
<dbReference type="PANTHER" id="PTHR28682:SF2">
    <property type="entry name" value="PROTEIN INSYN2B"/>
    <property type="match status" value="1"/>
</dbReference>
<dbReference type="EMBL" id="JAAGNN010000013">
    <property type="protein sequence ID" value="KAF4081155.1"/>
    <property type="molecule type" value="Genomic_DNA"/>
</dbReference>
<organism evidence="1 2">
    <name type="scientific">Ameiurus melas</name>
    <name type="common">Black bullhead</name>
    <name type="synonym">Silurus melas</name>
    <dbReference type="NCBI Taxonomy" id="219545"/>
    <lineage>
        <taxon>Eukaryota</taxon>
        <taxon>Metazoa</taxon>
        <taxon>Chordata</taxon>
        <taxon>Craniata</taxon>
        <taxon>Vertebrata</taxon>
        <taxon>Euteleostomi</taxon>
        <taxon>Actinopterygii</taxon>
        <taxon>Neopterygii</taxon>
        <taxon>Teleostei</taxon>
        <taxon>Ostariophysi</taxon>
        <taxon>Siluriformes</taxon>
        <taxon>Ictaluridae</taxon>
        <taxon>Ameiurus</taxon>
    </lineage>
</organism>
<gene>
    <name evidence="1" type="ORF">AMELA_G00158250</name>
</gene>
<sequence>MAPEPKPELADYQPQQKNLTETQIPLCNGVPSALLQNIEENLLSNQEKIKVLLNVIQDLEKSKAMSEGAYKAVRCPNWPPIRHGPIEH</sequence>
<dbReference type="InterPro" id="IPR029337">
    <property type="entry name" value="INSYN2"/>
</dbReference>
<protein>
    <submittedName>
        <fullName evidence="1">Uncharacterized protein</fullName>
    </submittedName>
</protein>
<dbReference type="Pfam" id="PF15265">
    <property type="entry name" value="FAM196"/>
    <property type="match status" value="1"/>
</dbReference>
<evidence type="ECO:0000313" key="2">
    <source>
        <dbReference type="Proteomes" id="UP000593565"/>
    </source>
</evidence>
<proteinExistence type="predicted"/>
<accession>A0A7J6AE08</accession>
<comment type="caution">
    <text evidence="1">The sequence shown here is derived from an EMBL/GenBank/DDBJ whole genome shotgun (WGS) entry which is preliminary data.</text>
</comment>
<evidence type="ECO:0000313" key="1">
    <source>
        <dbReference type="EMBL" id="KAF4081155.1"/>
    </source>
</evidence>
<name>A0A7J6AE08_AMEME</name>
<keyword evidence="2" id="KW-1185">Reference proteome</keyword>
<reference evidence="1 2" key="1">
    <citation type="submission" date="2020-02" db="EMBL/GenBank/DDBJ databases">
        <title>A chromosome-scale genome assembly of the black bullhead catfish (Ameiurus melas).</title>
        <authorList>
            <person name="Wen M."/>
            <person name="Zham M."/>
            <person name="Cabau C."/>
            <person name="Klopp C."/>
            <person name="Donnadieu C."/>
            <person name="Roques C."/>
            <person name="Bouchez O."/>
            <person name="Lampietro C."/>
            <person name="Jouanno E."/>
            <person name="Herpin A."/>
            <person name="Louis A."/>
            <person name="Berthelot C."/>
            <person name="Parey E."/>
            <person name="Roest-Crollius H."/>
            <person name="Braasch I."/>
            <person name="Postlethwait J."/>
            <person name="Robinson-Rechavi M."/>
            <person name="Echchiki A."/>
            <person name="Begum T."/>
            <person name="Montfort J."/>
            <person name="Schartl M."/>
            <person name="Bobe J."/>
            <person name="Guiguen Y."/>
        </authorList>
    </citation>
    <scope>NUCLEOTIDE SEQUENCE [LARGE SCALE GENOMIC DNA]</scope>
    <source>
        <strain evidence="1">M_S1</strain>
        <tissue evidence="1">Blood</tissue>
    </source>
</reference>